<evidence type="ECO:0000313" key="1">
    <source>
        <dbReference type="EMBL" id="MDI9233441.1"/>
    </source>
</evidence>
<dbReference type="Gene3D" id="1.10.600.10">
    <property type="entry name" value="Farnesyl Diphosphate Synthase"/>
    <property type="match status" value="1"/>
</dbReference>
<proteinExistence type="predicted"/>
<dbReference type="InterPro" id="IPR008949">
    <property type="entry name" value="Isoprenoid_synthase_dom_sf"/>
</dbReference>
<keyword evidence="1" id="KW-0808">Transferase</keyword>
<organism evidence="1 2">
    <name type="scientific">Limnohabitans lacus</name>
    <dbReference type="NCBI Taxonomy" id="3045173"/>
    <lineage>
        <taxon>Bacteria</taxon>
        <taxon>Pseudomonadati</taxon>
        <taxon>Pseudomonadota</taxon>
        <taxon>Betaproteobacteria</taxon>
        <taxon>Burkholderiales</taxon>
        <taxon>Comamonadaceae</taxon>
        <taxon>Limnohabitans</taxon>
    </lineage>
</organism>
<name>A0ABT6X5Q5_9BURK</name>
<dbReference type="EC" id="2.5.1.-" evidence="1"/>
<dbReference type="EMBL" id="JASGBH010000003">
    <property type="protein sequence ID" value="MDI9233441.1"/>
    <property type="molecule type" value="Genomic_DNA"/>
</dbReference>
<gene>
    <name evidence="1" type="ORF">QLQ16_06270</name>
</gene>
<sequence>MPKNALLTRDQLQLLRGVSRSFYLTIRLLPAALQGPIAVGYLLARATDTVADTTHMPAAERLDLLQGLAASFDTLATLPTALQDQIKTFAQRQSDPHEQALMHALPACLQLMQDLSTPDQRSVRWVLGHITRGQVLDVERFGQGPAALMTEAALDDYTWLVAGCVGEFWTELCERHLPGFATQSADAMRLAGRAYGMGLQRLNILRDAGADLVAGRCYLPEERLSPLGLSPERLITAARTGDAATLQQLAPLWSDYLQQTHQQLSEGVHYSQCLTSRRLRLACALPALIGARTVALLRQAGPQALTQRVKMPRHEMRTLLWRLLWRLASPDAVAREFQHLSQ</sequence>
<dbReference type="InterPro" id="IPR002060">
    <property type="entry name" value="Squ/phyt_synthse"/>
</dbReference>
<dbReference type="PANTHER" id="PTHR11626">
    <property type="entry name" value="FARNESYL-DIPHOSPHATE FARNESYLTRANSFERASE"/>
    <property type="match status" value="1"/>
</dbReference>
<dbReference type="SFLD" id="SFLDG01018">
    <property type="entry name" value="Squalene/Phytoene_Synthase_Lik"/>
    <property type="match status" value="1"/>
</dbReference>
<comment type="caution">
    <text evidence="1">The sequence shown here is derived from an EMBL/GenBank/DDBJ whole genome shotgun (WGS) entry which is preliminary data.</text>
</comment>
<dbReference type="Pfam" id="PF00494">
    <property type="entry name" value="SQS_PSY"/>
    <property type="match status" value="1"/>
</dbReference>
<dbReference type="Proteomes" id="UP001431902">
    <property type="component" value="Unassembled WGS sequence"/>
</dbReference>
<reference evidence="1" key="1">
    <citation type="submission" date="2023-05" db="EMBL/GenBank/DDBJ databases">
        <title>Limnohabitans sp. strain HM2-2 Genome sequencing and assembly.</title>
        <authorList>
            <person name="Jung Y."/>
        </authorList>
    </citation>
    <scope>NUCLEOTIDE SEQUENCE</scope>
    <source>
        <strain evidence="1">HM2-2</strain>
    </source>
</reference>
<dbReference type="InterPro" id="IPR044844">
    <property type="entry name" value="Trans_IPPS_euk-type"/>
</dbReference>
<accession>A0ABT6X5Q5</accession>
<dbReference type="SUPFAM" id="SSF48576">
    <property type="entry name" value="Terpenoid synthases"/>
    <property type="match status" value="1"/>
</dbReference>
<protein>
    <submittedName>
        <fullName evidence="1">Phytoene/squalene synthase family protein</fullName>
        <ecNumber evidence="1">2.5.1.-</ecNumber>
    </submittedName>
</protein>
<dbReference type="GO" id="GO:0016740">
    <property type="term" value="F:transferase activity"/>
    <property type="evidence" value="ECO:0007669"/>
    <property type="project" value="UniProtKB-KW"/>
</dbReference>
<dbReference type="RefSeq" id="WP_283223833.1">
    <property type="nucleotide sequence ID" value="NZ_JASGBH010000003.1"/>
</dbReference>
<dbReference type="SFLD" id="SFLDS00005">
    <property type="entry name" value="Isoprenoid_Synthase_Type_I"/>
    <property type="match status" value="1"/>
</dbReference>
<dbReference type="PANTHER" id="PTHR11626:SF2">
    <property type="entry name" value="SQUALENE SYNTHASE"/>
    <property type="match status" value="1"/>
</dbReference>
<evidence type="ECO:0000313" key="2">
    <source>
        <dbReference type="Proteomes" id="UP001431902"/>
    </source>
</evidence>
<keyword evidence="2" id="KW-1185">Reference proteome</keyword>